<proteinExistence type="predicted"/>
<keyword evidence="2" id="KW-1003">Cell membrane</keyword>
<sequence>MDVPDAIALFGLMAALAALPSASVVLVVTRAATSGRAGGIAAAAGIVAGDLVFASLAILGLDAVAETMGGVFTLVRYLGAAYLFWFGFTLMTNGEADDSGTIDRWRQGGPTAGFIAGLLLTLGDIKAILFYASLFPLFMEPTGSGSGEIALILAITVAAVGGVKVAYAVLAGRIVELAQGRGFPTWARKAAGGLLMGTAGLLVAKT</sequence>
<dbReference type="AlphaFoldDB" id="A0A831RPV9"/>
<evidence type="ECO:0000256" key="1">
    <source>
        <dbReference type="ARBA" id="ARBA00004651"/>
    </source>
</evidence>
<dbReference type="Proteomes" id="UP000886251">
    <property type="component" value="Unassembled WGS sequence"/>
</dbReference>
<evidence type="ECO:0000256" key="2">
    <source>
        <dbReference type="ARBA" id="ARBA00022475"/>
    </source>
</evidence>
<comment type="subcellular location">
    <subcellularLocation>
        <location evidence="1">Cell membrane</location>
        <topology evidence="1">Multi-pass membrane protein</topology>
    </subcellularLocation>
</comment>
<feature type="transmembrane region" description="Helical" evidence="6">
    <location>
        <begin position="40"/>
        <end position="59"/>
    </location>
</feature>
<dbReference type="GO" id="GO:0015171">
    <property type="term" value="F:amino acid transmembrane transporter activity"/>
    <property type="evidence" value="ECO:0007669"/>
    <property type="project" value="TreeGrafter"/>
</dbReference>
<feature type="transmembrane region" description="Helical" evidence="6">
    <location>
        <begin position="149"/>
        <end position="171"/>
    </location>
</feature>
<evidence type="ECO:0000256" key="5">
    <source>
        <dbReference type="ARBA" id="ARBA00023136"/>
    </source>
</evidence>
<evidence type="ECO:0000313" key="7">
    <source>
        <dbReference type="EMBL" id="HEB96794.1"/>
    </source>
</evidence>
<keyword evidence="5 6" id="KW-0472">Membrane</keyword>
<dbReference type="PANTHER" id="PTHR30086:SF20">
    <property type="entry name" value="ARGININE EXPORTER PROTEIN ARGO-RELATED"/>
    <property type="match status" value="1"/>
</dbReference>
<protein>
    <submittedName>
        <fullName evidence="7">LysE family translocator</fullName>
    </submittedName>
</protein>
<evidence type="ECO:0000256" key="4">
    <source>
        <dbReference type="ARBA" id="ARBA00022989"/>
    </source>
</evidence>
<keyword evidence="3 6" id="KW-0812">Transmembrane</keyword>
<dbReference type="PANTHER" id="PTHR30086">
    <property type="entry name" value="ARGININE EXPORTER PROTEIN ARGO"/>
    <property type="match status" value="1"/>
</dbReference>
<dbReference type="GO" id="GO:0005886">
    <property type="term" value="C:plasma membrane"/>
    <property type="evidence" value="ECO:0007669"/>
    <property type="project" value="UniProtKB-SubCell"/>
</dbReference>
<keyword evidence="4 6" id="KW-1133">Transmembrane helix</keyword>
<feature type="transmembrane region" description="Helical" evidence="6">
    <location>
        <begin position="112"/>
        <end position="137"/>
    </location>
</feature>
<reference evidence="7" key="1">
    <citation type="journal article" date="2020" name="mSystems">
        <title>Genome- and Community-Level Interaction Insights into Carbon Utilization and Element Cycling Functions of Hydrothermarchaeota in Hydrothermal Sediment.</title>
        <authorList>
            <person name="Zhou Z."/>
            <person name="Liu Y."/>
            <person name="Xu W."/>
            <person name="Pan J."/>
            <person name="Luo Z.H."/>
            <person name="Li M."/>
        </authorList>
    </citation>
    <scope>NUCLEOTIDE SEQUENCE [LARGE SCALE GENOMIC DNA]</scope>
    <source>
        <strain evidence="7">HyVt-443</strain>
    </source>
</reference>
<gene>
    <name evidence="7" type="ORF">ENI96_10245</name>
</gene>
<dbReference type="EMBL" id="DRKP01000120">
    <property type="protein sequence ID" value="HEB96794.1"/>
    <property type="molecule type" value="Genomic_DNA"/>
</dbReference>
<dbReference type="Pfam" id="PF01810">
    <property type="entry name" value="LysE"/>
    <property type="match status" value="1"/>
</dbReference>
<dbReference type="InterPro" id="IPR001123">
    <property type="entry name" value="LeuE-type"/>
</dbReference>
<name>A0A831RPV9_9GAMM</name>
<organism evidence="7">
    <name type="scientific">Sedimenticola thiotaurini</name>
    <dbReference type="NCBI Taxonomy" id="1543721"/>
    <lineage>
        <taxon>Bacteria</taxon>
        <taxon>Pseudomonadati</taxon>
        <taxon>Pseudomonadota</taxon>
        <taxon>Gammaproteobacteria</taxon>
        <taxon>Chromatiales</taxon>
        <taxon>Sedimenticolaceae</taxon>
        <taxon>Sedimenticola</taxon>
    </lineage>
</organism>
<accession>A0A831RPV9</accession>
<feature type="transmembrane region" description="Helical" evidence="6">
    <location>
        <begin position="6"/>
        <end position="28"/>
    </location>
</feature>
<feature type="transmembrane region" description="Helical" evidence="6">
    <location>
        <begin position="71"/>
        <end position="91"/>
    </location>
</feature>
<evidence type="ECO:0000256" key="6">
    <source>
        <dbReference type="SAM" id="Phobius"/>
    </source>
</evidence>
<evidence type="ECO:0000256" key="3">
    <source>
        <dbReference type="ARBA" id="ARBA00022692"/>
    </source>
</evidence>
<comment type="caution">
    <text evidence="7">The sequence shown here is derived from an EMBL/GenBank/DDBJ whole genome shotgun (WGS) entry which is preliminary data.</text>
</comment>